<gene>
    <name evidence="7" type="ORF">Fot_06329</name>
</gene>
<dbReference type="PANTHER" id="PTHR46862">
    <property type="entry name" value="OS07G0661900 PROTEIN"/>
    <property type="match status" value="1"/>
</dbReference>
<evidence type="ECO:0000313" key="8">
    <source>
        <dbReference type="Proteomes" id="UP001604277"/>
    </source>
</evidence>
<organism evidence="7 8">
    <name type="scientific">Forsythia ovata</name>
    <dbReference type="NCBI Taxonomy" id="205694"/>
    <lineage>
        <taxon>Eukaryota</taxon>
        <taxon>Viridiplantae</taxon>
        <taxon>Streptophyta</taxon>
        <taxon>Embryophyta</taxon>
        <taxon>Tracheophyta</taxon>
        <taxon>Spermatophyta</taxon>
        <taxon>Magnoliopsida</taxon>
        <taxon>eudicotyledons</taxon>
        <taxon>Gunneridae</taxon>
        <taxon>Pentapetalae</taxon>
        <taxon>asterids</taxon>
        <taxon>lamiids</taxon>
        <taxon>Lamiales</taxon>
        <taxon>Oleaceae</taxon>
        <taxon>Forsythieae</taxon>
        <taxon>Forsythia</taxon>
    </lineage>
</organism>
<evidence type="ECO:0000256" key="6">
    <source>
        <dbReference type="PROSITE-ProRule" id="PRU00708"/>
    </source>
</evidence>
<proteinExistence type="predicted"/>
<dbReference type="PANTHER" id="PTHR46862:SF5">
    <property type="entry name" value="OS02G0170000 PROTEIN"/>
    <property type="match status" value="1"/>
</dbReference>
<name>A0ABD1WWS8_9LAMI</name>
<dbReference type="PROSITE" id="PS51375">
    <property type="entry name" value="PPR"/>
    <property type="match status" value="5"/>
</dbReference>
<protein>
    <submittedName>
        <fullName evidence="7">Pentatricopeptide repeat-containing protein</fullName>
    </submittedName>
</protein>
<keyword evidence="8" id="KW-1185">Reference proteome</keyword>
<feature type="repeat" description="PPR" evidence="6">
    <location>
        <begin position="330"/>
        <end position="364"/>
    </location>
</feature>
<dbReference type="Gene3D" id="1.25.40.10">
    <property type="entry name" value="Tetratricopeptide repeat domain"/>
    <property type="match status" value="4"/>
</dbReference>
<feature type="repeat" description="PPR" evidence="6">
    <location>
        <begin position="225"/>
        <end position="259"/>
    </location>
</feature>
<feature type="repeat" description="PPR" evidence="6">
    <location>
        <begin position="295"/>
        <end position="329"/>
    </location>
</feature>
<dbReference type="InterPro" id="IPR011990">
    <property type="entry name" value="TPR-like_helical_dom_sf"/>
</dbReference>
<evidence type="ECO:0000313" key="7">
    <source>
        <dbReference type="EMBL" id="KAL2552710.1"/>
    </source>
</evidence>
<dbReference type="Gene3D" id="1.10.510.10">
    <property type="entry name" value="Transferase(Phosphotransferase) domain 1"/>
    <property type="match status" value="1"/>
</dbReference>
<evidence type="ECO:0000256" key="3">
    <source>
        <dbReference type="ARBA" id="ARBA00022737"/>
    </source>
</evidence>
<evidence type="ECO:0000256" key="1">
    <source>
        <dbReference type="ARBA" id="ARBA00004141"/>
    </source>
</evidence>
<dbReference type="PRINTS" id="PR00762">
    <property type="entry name" value="CLCHANNEL"/>
</dbReference>
<dbReference type="NCBIfam" id="TIGR00756">
    <property type="entry name" value="PPR"/>
    <property type="match status" value="4"/>
</dbReference>
<keyword evidence="3" id="KW-0677">Repeat</keyword>
<sequence>MRGTPTPEWTRPDPITSKADVYIFGLVLLEIVSGSRNFVQLDPKVDSHQWFFPRWAFDKVFKEMSVEDILDHRIKHCYDSREHFGQREISWIYILMFSSNGTREFLKNFRPFFGFLISTTKPFSSERIIKQKKPIKKIHKKTNKSPKLSVRKENVDPKVYMRDIISKLYNILKYSTWDSAQEQLENLCIKWDSYTVNQVLKTHPPMEKAWLFFNWASGRKNFKHDQYTYTTMLDIFGEARRISSMKYVFQQMQEKGIKIDVVTYTSLLHWMSNDGDVDGAVKLWEEMKLKGCRPTVVSYTAYMKILFDHKRVKVATEVYKEMLQSGLSPNCYTYTVLMEHLACSGNFNEALEVFSKMQEAGVQPDKATCNILVEICCRTGESWTMMKILQYMKENFLVLRYPVYQKALETLKMAGESVEILRQVNRHFVIEHFKEEKTDKFGETASGNCSNVDNGLVLNLINKQNLVAVDYLLADMMDKGVQLDSKIISTIIELNSANCRRNSALFAFEYSVKLGLNVDRIAYLALIGISIRTNSFSKVVEIVEEMVREGHSLGTQQSALLIYHLGCNRDPVSAAKIFSVLPDGEKTTSAYTALIGAYFSSGNANKGLETLQIMKNEGINVALGTYCVLVAGLEKCGRASELEFYRKSDAEGVLLTVCTSWGPQLQERRINHQVGSGNPEIKGYLNGIDTHHILLFRTLIGKIFGSIGLVGGGLALDKEGPLVYTGACIASFLGQGGSTKYHLSSRWLQVFRSERDRRDLVTCGCAAGVAAAFRAPVGGVLFALEEVTSWWRSQLKVKKNTPLMSCWCDWCVSILK</sequence>
<comment type="subcellular location">
    <subcellularLocation>
        <location evidence="1">Membrane</location>
        <topology evidence="1">Multi-pass membrane protein</topology>
    </subcellularLocation>
</comment>
<dbReference type="Proteomes" id="UP001604277">
    <property type="component" value="Unassembled WGS sequence"/>
</dbReference>
<dbReference type="GO" id="GO:0016020">
    <property type="term" value="C:membrane"/>
    <property type="evidence" value="ECO:0007669"/>
    <property type="project" value="UniProtKB-SubCell"/>
</dbReference>
<reference evidence="8" key="1">
    <citation type="submission" date="2024-07" db="EMBL/GenBank/DDBJ databases">
        <title>Two chromosome-level genome assemblies of Korean endemic species Abeliophyllum distichum and Forsythia ovata (Oleaceae).</title>
        <authorList>
            <person name="Jang H."/>
        </authorList>
    </citation>
    <scope>NUCLEOTIDE SEQUENCE [LARGE SCALE GENOMIC DNA]</scope>
</reference>
<dbReference type="AlphaFoldDB" id="A0ABD1WWS8"/>
<dbReference type="InterPro" id="IPR002885">
    <property type="entry name" value="PPR_rpt"/>
</dbReference>
<accession>A0ABD1WWS8</accession>
<dbReference type="Gene3D" id="1.10.3080.10">
    <property type="entry name" value="Clc chloride channel"/>
    <property type="match status" value="1"/>
</dbReference>
<dbReference type="SUPFAM" id="SSF81340">
    <property type="entry name" value="Clc chloride channel"/>
    <property type="match status" value="1"/>
</dbReference>
<feature type="repeat" description="PPR" evidence="6">
    <location>
        <begin position="587"/>
        <end position="621"/>
    </location>
</feature>
<dbReference type="InterPro" id="IPR001807">
    <property type="entry name" value="ClC"/>
</dbReference>
<evidence type="ECO:0000256" key="4">
    <source>
        <dbReference type="ARBA" id="ARBA00022989"/>
    </source>
</evidence>
<keyword evidence="2" id="KW-0812">Transmembrane</keyword>
<comment type="caution">
    <text evidence="7">The sequence shown here is derived from an EMBL/GenBank/DDBJ whole genome shotgun (WGS) entry which is preliminary data.</text>
</comment>
<feature type="repeat" description="PPR" evidence="6">
    <location>
        <begin position="260"/>
        <end position="294"/>
    </location>
</feature>
<dbReference type="Pfam" id="PF01535">
    <property type="entry name" value="PPR"/>
    <property type="match status" value="1"/>
</dbReference>
<evidence type="ECO:0000256" key="5">
    <source>
        <dbReference type="ARBA" id="ARBA00023136"/>
    </source>
</evidence>
<keyword evidence="5" id="KW-0472">Membrane</keyword>
<dbReference type="EMBL" id="JBFOLJ010000002">
    <property type="protein sequence ID" value="KAL2552710.1"/>
    <property type="molecule type" value="Genomic_DNA"/>
</dbReference>
<keyword evidence="4" id="KW-1133">Transmembrane helix</keyword>
<dbReference type="InterPro" id="IPR014743">
    <property type="entry name" value="Cl-channel_core"/>
</dbReference>
<dbReference type="Pfam" id="PF00654">
    <property type="entry name" value="Voltage_CLC"/>
    <property type="match status" value="1"/>
</dbReference>
<evidence type="ECO:0000256" key="2">
    <source>
        <dbReference type="ARBA" id="ARBA00022692"/>
    </source>
</evidence>
<dbReference type="InterPro" id="IPR011009">
    <property type="entry name" value="Kinase-like_dom_sf"/>
</dbReference>
<dbReference type="Pfam" id="PF13812">
    <property type="entry name" value="PPR_3"/>
    <property type="match status" value="2"/>
</dbReference>
<dbReference type="SUPFAM" id="SSF56112">
    <property type="entry name" value="Protein kinase-like (PK-like)"/>
    <property type="match status" value="1"/>
</dbReference>